<feature type="signal peptide" evidence="2">
    <location>
        <begin position="1"/>
        <end position="23"/>
    </location>
</feature>
<accession>A0AAU2H0D5</accession>
<organism evidence="3">
    <name type="scientific">Streptomyces sp. NBC_00060</name>
    <dbReference type="NCBI Taxonomy" id="2975636"/>
    <lineage>
        <taxon>Bacteria</taxon>
        <taxon>Bacillati</taxon>
        <taxon>Actinomycetota</taxon>
        <taxon>Actinomycetes</taxon>
        <taxon>Kitasatosporales</taxon>
        <taxon>Streptomycetaceae</taxon>
        <taxon>Streptomyces</taxon>
    </lineage>
</organism>
<evidence type="ECO:0000313" key="3">
    <source>
        <dbReference type="EMBL" id="WTU41056.1"/>
    </source>
</evidence>
<feature type="compositionally biased region" description="Polar residues" evidence="1">
    <location>
        <begin position="22"/>
        <end position="32"/>
    </location>
</feature>
<feature type="region of interest" description="Disordered" evidence="1">
    <location>
        <begin position="128"/>
        <end position="225"/>
    </location>
</feature>
<feature type="chain" id="PRO_5043816040" evidence="2">
    <location>
        <begin position="24"/>
        <end position="300"/>
    </location>
</feature>
<sequence length="300" mass="30741">MQRKAYVPGVALLVALVAGCSSGSGTDGTATDSKAGVPKAAAAPPGRYRTLPEPCRAVNKGVLKDMLPGAAELPDDQKAKAYAGAAELTYDTDRRVGCRWKDEAPDGARRLFVDFERVVSYDPAVSDDDRAKAVYGKKESAAKLPAPKDGGKDTPRGTPRTGGSGKPGTTGAVPSAKPSGKPSPGLRAQSRAASSAAPTPTTATPSPPVSSGPPATTPDGLRPRILTGLGDAAYLDDALTASGSAAQRRTVTVVFRTSNVIVTVEYTEQPSSPNAAAPDSQELQEKTQALAAKLAELFGE</sequence>
<dbReference type="EMBL" id="CP108253">
    <property type="protein sequence ID" value="WTU41056.1"/>
    <property type="molecule type" value="Genomic_DNA"/>
</dbReference>
<evidence type="ECO:0000256" key="1">
    <source>
        <dbReference type="SAM" id="MobiDB-lite"/>
    </source>
</evidence>
<evidence type="ECO:0000256" key="2">
    <source>
        <dbReference type="SAM" id="SignalP"/>
    </source>
</evidence>
<feature type="region of interest" description="Disordered" evidence="1">
    <location>
        <begin position="22"/>
        <end position="53"/>
    </location>
</feature>
<dbReference type="AlphaFoldDB" id="A0AAU2H0D5"/>
<feature type="compositionally biased region" description="Low complexity" evidence="1">
    <location>
        <begin position="34"/>
        <end position="46"/>
    </location>
</feature>
<feature type="compositionally biased region" description="Low complexity" evidence="1">
    <location>
        <begin position="169"/>
        <end position="204"/>
    </location>
</feature>
<name>A0AAU2H0D5_9ACTN</name>
<reference evidence="3" key="1">
    <citation type="submission" date="2022-10" db="EMBL/GenBank/DDBJ databases">
        <title>The complete genomes of actinobacterial strains from the NBC collection.</title>
        <authorList>
            <person name="Joergensen T.S."/>
            <person name="Alvarez Arevalo M."/>
            <person name="Sterndorff E.B."/>
            <person name="Faurdal D."/>
            <person name="Vuksanovic O."/>
            <person name="Mourched A.-S."/>
            <person name="Charusanti P."/>
            <person name="Shaw S."/>
            <person name="Blin K."/>
            <person name="Weber T."/>
        </authorList>
    </citation>
    <scope>NUCLEOTIDE SEQUENCE</scope>
    <source>
        <strain evidence="3">NBC_00060</strain>
    </source>
</reference>
<proteinExistence type="predicted"/>
<protein>
    <submittedName>
        <fullName evidence="3">DUF3558 domain-containing protein</fullName>
    </submittedName>
</protein>
<gene>
    <name evidence="3" type="ORF">OHV25_16370</name>
</gene>
<dbReference type="PROSITE" id="PS51257">
    <property type="entry name" value="PROKAR_LIPOPROTEIN"/>
    <property type="match status" value="1"/>
</dbReference>
<keyword evidence="2" id="KW-0732">Signal</keyword>
<feature type="compositionally biased region" description="Basic and acidic residues" evidence="1">
    <location>
        <begin position="128"/>
        <end position="141"/>
    </location>
</feature>